<dbReference type="GeneID" id="18823014"/>
<dbReference type="AlphaFoldDB" id="K5X800"/>
<organism evidence="1 2">
    <name type="scientific">Agaricus bisporus var. burnettii (strain JB137-S8 / ATCC MYA-4627 / FGSC 10392)</name>
    <name type="common">White button mushroom</name>
    <dbReference type="NCBI Taxonomy" id="597362"/>
    <lineage>
        <taxon>Eukaryota</taxon>
        <taxon>Fungi</taxon>
        <taxon>Dikarya</taxon>
        <taxon>Basidiomycota</taxon>
        <taxon>Agaricomycotina</taxon>
        <taxon>Agaricomycetes</taxon>
        <taxon>Agaricomycetidae</taxon>
        <taxon>Agaricales</taxon>
        <taxon>Agaricineae</taxon>
        <taxon>Agaricaceae</taxon>
        <taxon>Agaricus</taxon>
    </lineage>
</organism>
<gene>
    <name evidence="1" type="ORF">AGABI1DRAFT_110643</name>
</gene>
<evidence type="ECO:0000313" key="1">
    <source>
        <dbReference type="EMBL" id="EKM84051.1"/>
    </source>
</evidence>
<dbReference type="EMBL" id="JH971385">
    <property type="protein sequence ID" value="EKM84051.1"/>
    <property type="molecule type" value="Genomic_DNA"/>
</dbReference>
<evidence type="ECO:0000313" key="2">
    <source>
        <dbReference type="Proteomes" id="UP000008493"/>
    </source>
</evidence>
<accession>K5X800</accession>
<name>K5X800_AGABU</name>
<dbReference type="RefSeq" id="XP_007325768.1">
    <property type="nucleotide sequence ID" value="XM_007325706.1"/>
</dbReference>
<dbReference type="HOGENOM" id="CLU_3049754_0_0_1"/>
<sequence>MGVDHCPDKLCSEEVTNDSTGAVGPCAYAEVAGSYGGTVGDICRPNADAKRGFM</sequence>
<proteinExistence type="predicted"/>
<dbReference type="KEGG" id="abp:AGABI1DRAFT110643"/>
<dbReference type="InParanoid" id="K5X800"/>
<protein>
    <submittedName>
        <fullName evidence="1">Uncharacterized protein</fullName>
    </submittedName>
</protein>
<dbReference type="Proteomes" id="UP000008493">
    <property type="component" value="Unassembled WGS sequence"/>
</dbReference>
<reference evidence="2" key="1">
    <citation type="journal article" date="2012" name="Proc. Natl. Acad. Sci. U.S.A.">
        <title>Genome sequence of the button mushroom Agaricus bisporus reveals mechanisms governing adaptation to a humic-rich ecological niche.</title>
        <authorList>
            <person name="Morin E."/>
            <person name="Kohler A."/>
            <person name="Baker A.R."/>
            <person name="Foulongne-Oriol M."/>
            <person name="Lombard V."/>
            <person name="Nagy L.G."/>
            <person name="Ohm R.A."/>
            <person name="Patyshakuliyeva A."/>
            <person name="Brun A."/>
            <person name="Aerts A.L."/>
            <person name="Bailey A.M."/>
            <person name="Billette C."/>
            <person name="Coutinho P.M."/>
            <person name="Deakin G."/>
            <person name="Doddapaneni H."/>
            <person name="Floudas D."/>
            <person name="Grimwood J."/>
            <person name="Hilden K."/>
            <person name="Kuees U."/>
            <person name="LaButti K.M."/>
            <person name="Lapidus A."/>
            <person name="Lindquist E.A."/>
            <person name="Lucas S.M."/>
            <person name="Murat C."/>
            <person name="Riley R.W."/>
            <person name="Salamov A.A."/>
            <person name="Schmutz J."/>
            <person name="Subramanian V."/>
            <person name="Woesten H.A.B."/>
            <person name="Xu J."/>
            <person name="Eastwood D.C."/>
            <person name="Foster G.D."/>
            <person name="Sonnenberg A.S."/>
            <person name="Cullen D."/>
            <person name="de Vries R.P."/>
            <person name="Lundell T."/>
            <person name="Hibbett D.S."/>
            <person name="Henrissat B."/>
            <person name="Burton K.S."/>
            <person name="Kerrigan R.W."/>
            <person name="Challen M.P."/>
            <person name="Grigoriev I.V."/>
            <person name="Martin F."/>
        </authorList>
    </citation>
    <scope>NUCLEOTIDE SEQUENCE [LARGE SCALE GENOMIC DNA]</scope>
    <source>
        <strain evidence="2">JB137-S8 / ATCC MYA-4627 / FGSC 10392</strain>
    </source>
</reference>
<keyword evidence="2" id="KW-1185">Reference proteome</keyword>